<evidence type="ECO:0000256" key="4">
    <source>
        <dbReference type="ARBA" id="ARBA00022801"/>
    </source>
</evidence>
<keyword evidence="3" id="KW-0479">Metal-binding</keyword>
<dbReference type="InterPro" id="IPR006047">
    <property type="entry name" value="GH13_cat_dom"/>
</dbReference>
<evidence type="ECO:0000256" key="3">
    <source>
        <dbReference type="ARBA" id="ARBA00022723"/>
    </source>
</evidence>
<dbReference type="OrthoDB" id="550577at2759"/>
<dbReference type="STRING" id="644352.J3PEY2"/>
<dbReference type="Pfam" id="PF00128">
    <property type="entry name" value="Alpha-amylase"/>
    <property type="match status" value="1"/>
</dbReference>
<feature type="region of interest" description="Disordered" evidence="7">
    <location>
        <begin position="512"/>
        <end position="535"/>
    </location>
</feature>
<evidence type="ECO:0000256" key="1">
    <source>
        <dbReference type="ARBA" id="ARBA00001913"/>
    </source>
</evidence>
<keyword evidence="4" id="KW-0378">Hydrolase</keyword>
<sequence>MPTDPNPCLFQAFEWYSRDDGQHWRRLSRDAPRLAALGVTTLWIPPAAKAASGASSNGYDAYDLYDLGEFDQRGTARTKWGTKAELVELADVAAAHGLDLLFDAVLNHKAGADGTDRVKARRVDPEDRRKFVGPTEEVAVWTRFESHGSGPDSFRWFHSHFTGVDYDDLTQKKGIWLLDGKTWADDVSTEFGNFDYLMFADIDHHHPDVRQELFHWAEWLDGELRIGGLRLDAAKHYSWQFVRDMLAHVDEARRRRLGDGAKPWLVVAEHTGDERGPMEKYLDLLQDRVSLFDFPLLMNFCRASYDPNVDLRKIFAGALCETRPKNAVTFIMNHDTQPGQAIETPISPWFVPAAYALILLRADAGLPCVFHAHLHGSRGPSRENPFAPPGSLSPPLCGGAVLPRLMLARRLYAYGPQVDYFDDAACVGFVRLGHADHAAGAGLAVLINAGWKAAGKRMRVGRRAADAGVGRGDEREVWTDLLGWSWGELTPDEDGWATFHVGPRSVAVWGPRDAPGRELVDGVDGGSPPAASDTS</sequence>
<dbReference type="InterPro" id="IPR017853">
    <property type="entry name" value="GH"/>
</dbReference>
<dbReference type="Gene3D" id="2.40.30.140">
    <property type="match status" value="1"/>
</dbReference>
<keyword evidence="5" id="KW-0119">Carbohydrate metabolism</keyword>
<dbReference type="PIRSF" id="PIRSF001021">
    <property type="entry name" value="Alph-amls_thrmst"/>
    <property type="match status" value="1"/>
</dbReference>
<organism evidence="9">
    <name type="scientific">Gaeumannomyces tritici (strain R3-111a-1)</name>
    <name type="common">Wheat and barley take-all root rot fungus</name>
    <name type="synonym">Gaeumannomyces graminis var. tritici</name>
    <dbReference type="NCBI Taxonomy" id="644352"/>
    <lineage>
        <taxon>Eukaryota</taxon>
        <taxon>Fungi</taxon>
        <taxon>Dikarya</taxon>
        <taxon>Ascomycota</taxon>
        <taxon>Pezizomycotina</taxon>
        <taxon>Sordariomycetes</taxon>
        <taxon>Sordariomycetidae</taxon>
        <taxon>Magnaporthales</taxon>
        <taxon>Magnaporthaceae</taxon>
        <taxon>Gaeumannomyces</taxon>
    </lineage>
</organism>
<gene>
    <name evidence="10" type="primary">20352519</name>
    <name evidence="9" type="ORF">GGTG_12061</name>
</gene>
<dbReference type="InterPro" id="IPR013776">
    <property type="entry name" value="A-amylase_thermo"/>
</dbReference>
<dbReference type="eggNOG" id="KOG0471">
    <property type="taxonomic scope" value="Eukaryota"/>
</dbReference>
<dbReference type="Gene3D" id="3.20.20.80">
    <property type="entry name" value="Glycosidases"/>
    <property type="match status" value="1"/>
</dbReference>
<name>J3PEY2_GAET3</name>
<dbReference type="VEuPathDB" id="FungiDB:GGTG_12061"/>
<dbReference type="GO" id="GO:0005509">
    <property type="term" value="F:calcium ion binding"/>
    <property type="evidence" value="ECO:0007669"/>
    <property type="project" value="InterPro"/>
</dbReference>
<dbReference type="GO" id="GO:0005975">
    <property type="term" value="P:carbohydrate metabolic process"/>
    <property type="evidence" value="ECO:0007669"/>
    <property type="project" value="InterPro"/>
</dbReference>
<reference evidence="10" key="4">
    <citation type="journal article" date="2015" name="G3 (Bethesda)">
        <title>Genome sequences of three phytopathogenic species of the Magnaporthaceae family of fungi.</title>
        <authorList>
            <person name="Okagaki L.H."/>
            <person name="Nunes C.C."/>
            <person name="Sailsbery J."/>
            <person name="Clay B."/>
            <person name="Brown D."/>
            <person name="John T."/>
            <person name="Oh Y."/>
            <person name="Young N."/>
            <person name="Fitzgerald M."/>
            <person name="Haas B.J."/>
            <person name="Zeng Q."/>
            <person name="Young S."/>
            <person name="Adiconis X."/>
            <person name="Fan L."/>
            <person name="Levin J.Z."/>
            <person name="Mitchell T.K."/>
            <person name="Okubara P.A."/>
            <person name="Farman M.L."/>
            <person name="Kohn L.M."/>
            <person name="Birren B."/>
            <person name="Ma L.-J."/>
            <person name="Dean R.A."/>
        </authorList>
    </citation>
    <scope>NUCLEOTIDE SEQUENCE</scope>
    <source>
        <strain evidence="10">R3-111a-1</strain>
    </source>
</reference>
<evidence type="ECO:0000256" key="6">
    <source>
        <dbReference type="ARBA" id="ARBA00023295"/>
    </source>
</evidence>
<evidence type="ECO:0000313" key="10">
    <source>
        <dbReference type="EnsemblFungi" id="EJT71040"/>
    </source>
</evidence>
<dbReference type="Proteomes" id="UP000006039">
    <property type="component" value="Unassembled WGS sequence"/>
</dbReference>
<dbReference type="GO" id="GO:0004553">
    <property type="term" value="F:hydrolase activity, hydrolyzing O-glycosyl compounds"/>
    <property type="evidence" value="ECO:0007669"/>
    <property type="project" value="InterPro"/>
</dbReference>
<dbReference type="SUPFAM" id="SSF51445">
    <property type="entry name" value="(Trans)glycosidases"/>
    <property type="match status" value="1"/>
</dbReference>
<dbReference type="Gene3D" id="2.60.40.1180">
    <property type="entry name" value="Golgi alpha-mannosidase II"/>
    <property type="match status" value="1"/>
</dbReference>
<dbReference type="GeneID" id="20352519"/>
<protein>
    <recommendedName>
        <fullName evidence="8">Glycosyl hydrolase family 13 catalytic domain-containing protein</fullName>
    </recommendedName>
</protein>
<accession>J3PEY2</accession>
<keyword evidence="11" id="KW-1185">Reference proteome</keyword>
<evidence type="ECO:0000313" key="11">
    <source>
        <dbReference type="Proteomes" id="UP000006039"/>
    </source>
</evidence>
<evidence type="ECO:0000256" key="2">
    <source>
        <dbReference type="ARBA" id="ARBA00008061"/>
    </source>
</evidence>
<feature type="domain" description="Glycosyl hydrolase family 13 catalytic" evidence="8">
    <location>
        <begin position="7"/>
        <end position="409"/>
    </location>
</feature>
<keyword evidence="6" id="KW-0326">Glycosidase</keyword>
<dbReference type="InterPro" id="IPR013780">
    <property type="entry name" value="Glyco_hydro_b"/>
</dbReference>
<evidence type="ECO:0000256" key="5">
    <source>
        <dbReference type="ARBA" id="ARBA00023277"/>
    </source>
</evidence>
<dbReference type="SUPFAM" id="SSF51011">
    <property type="entry name" value="Glycosyl hydrolase domain"/>
    <property type="match status" value="1"/>
</dbReference>
<reference evidence="11" key="1">
    <citation type="submission" date="2010-07" db="EMBL/GenBank/DDBJ databases">
        <title>The genome sequence of Gaeumannomyces graminis var. tritici strain R3-111a-1.</title>
        <authorList>
            <consortium name="The Broad Institute Genome Sequencing Platform"/>
            <person name="Ma L.-J."/>
            <person name="Dead R."/>
            <person name="Young S."/>
            <person name="Zeng Q."/>
            <person name="Koehrsen M."/>
            <person name="Alvarado L."/>
            <person name="Berlin A."/>
            <person name="Chapman S.B."/>
            <person name="Chen Z."/>
            <person name="Freedman E."/>
            <person name="Gellesch M."/>
            <person name="Goldberg J."/>
            <person name="Griggs A."/>
            <person name="Gujja S."/>
            <person name="Heilman E.R."/>
            <person name="Heiman D."/>
            <person name="Hepburn T."/>
            <person name="Howarth C."/>
            <person name="Jen D."/>
            <person name="Larson L."/>
            <person name="Mehta T."/>
            <person name="Neiman D."/>
            <person name="Pearson M."/>
            <person name="Roberts A."/>
            <person name="Saif S."/>
            <person name="Shea T."/>
            <person name="Shenoy N."/>
            <person name="Sisk P."/>
            <person name="Stolte C."/>
            <person name="Sykes S."/>
            <person name="Walk T."/>
            <person name="White J."/>
            <person name="Yandava C."/>
            <person name="Haas B."/>
            <person name="Nusbaum C."/>
            <person name="Birren B."/>
        </authorList>
    </citation>
    <scope>NUCLEOTIDE SEQUENCE [LARGE SCALE GENOMIC DNA]</scope>
    <source>
        <strain evidence="11">R3-111a-1</strain>
    </source>
</reference>
<dbReference type="NCBIfam" id="NF006969">
    <property type="entry name" value="PRK09441.1-2"/>
    <property type="match status" value="1"/>
</dbReference>
<dbReference type="EnsemblFungi" id="EJT71040">
    <property type="protein sequence ID" value="EJT71040"/>
    <property type="gene ID" value="GGTG_12061"/>
</dbReference>
<comment type="similarity">
    <text evidence="2">Belongs to the glycosyl hydrolase 13 family.</text>
</comment>
<evidence type="ECO:0000259" key="8">
    <source>
        <dbReference type="SMART" id="SM00642"/>
    </source>
</evidence>
<reference evidence="10" key="5">
    <citation type="submission" date="2018-04" db="UniProtKB">
        <authorList>
            <consortium name="EnsemblFungi"/>
        </authorList>
    </citation>
    <scope>IDENTIFICATION</scope>
    <source>
        <strain evidence="10">R3-111a-1</strain>
    </source>
</reference>
<dbReference type="EMBL" id="GL385401">
    <property type="protein sequence ID" value="EJT71040.1"/>
    <property type="molecule type" value="Genomic_DNA"/>
</dbReference>
<dbReference type="RefSeq" id="XP_009228218.1">
    <property type="nucleotide sequence ID" value="XM_009229954.1"/>
</dbReference>
<comment type="cofactor">
    <cofactor evidence="1">
        <name>Ca(2+)</name>
        <dbReference type="ChEBI" id="CHEBI:29108"/>
    </cofactor>
</comment>
<dbReference type="SMART" id="SM00642">
    <property type="entry name" value="Aamy"/>
    <property type="match status" value="1"/>
</dbReference>
<reference evidence="9" key="3">
    <citation type="submission" date="2010-09" db="EMBL/GenBank/DDBJ databases">
        <title>Annotation of Gaeumannomyces graminis var. tritici R3-111a-1.</title>
        <authorList>
            <consortium name="The Broad Institute Genome Sequencing Platform"/>
            <person name="Ma L.-J."/>
            <person name="Dead R."/>
            <person name="Young S.K."/>
            <person name="Zeng Q."/>
            <person name="Gargeya S."/>
            <person name="Fitzgerald M."/>
            <person name="Haas B."/>
            <person name="Abouelleil A."/>
            <person name="Alvarado L."/>
            <person name="Arachchi H.M."/>
            <person name="Berlin A."/>
            <person name="Brown A."/>
            <person name="Chapman S.B."/>
            <person name="Chen Z."/>
            <person name="Dunbar C."/>
            <person name="Freedman E."/>
            <person name="Gearin G."/>
            <person name="Gellesch M."/>
            <person name="Goldberg J."/>
            <person name="Griggs A."/>
            <person name="Gujja S."/>
            <person name="Heiman D."/>
            <person name="Howarth C."/>
            <person name="Larson L."/>
            <person name="Lui A."/>
            <person name="MacDonald P.J.P."/>
            <person name="Mehta T."/>
            <person name="Montmayeur A."/>
            <person name="Murphy C."/>
            <person name="Neiman D."/>
            <person name="Pearson M."/>
            <person name="Priest M."/>
            <person name="Roberts A."/>
            <person name="Saif S."/>
            <person name="Shea T."/>
            <person name="Shenoy N."/>
            <person name="Sisk P."/>
            <person name="Stolte C."/>
            <person name="Sykes S."/>
            <person name="Yandava C."/>
            <person name="Wortman J."/>
            <person name="Nusbaum C."/>
            <person name="Birren B."/>
        </authorList>
    </citation>
    <scope>NUCLEOTIDE SEQUENCE</scope>
    <source>
        <strain evidence="9">R3-111a-1</strain>
    </source>
</reference>
<dbReference type="PANTHER" id="PTHR43447">
    <property type="entry name" value="ALPHA-AMYLASE"/>
    <property type="match status" value="1"/>
</dbReference>
<evidence type="ECO:0000313" key="9">
    <source>
        <dbReference type="EMBL" id="EJT71040.1"/>
    </source>
</evidence>
<dbReference type="HOGENOM" id="CLU_024572_2_0_1"/>
<evidence type="ECO:0000256" key="7">
    <source>
        <dbReference type="SAM" id="MobiDB-lite"/>
    </source>
</evidence>
<reference evidence="9" key="2">
    <citation type="submission" date="2010-07" db="EMBL/GenBank/DDBJ databases">
        <authorList>
            <consortium name="The Broad Institute Genome Sequencing Platform"/>
            <consortium name="Broad Institute Genome Sequencing Center for Infectious Disease"/>
            <person name="Ma L.-J."/>
            <person name="Dead R."/>
            <person name="Young S."/>
            <person name="Zeng Q."/>
            <person name="Koehrsen M."/>
            <person name="Alvarado L."/>
            <person name="Berlin A."/>
            <person name="Chapman S.B."/>
            <person name="Chen Z."/>
            <person name="Freedman E."/>
            <person name="Gellesch M."/>
            <person name="Goldberg J."/>
            <person name="Griggs A."/>
            <person name="Gujja S."/>
            <person name="Heilman E.R."/>
            <person name="Heiman D."/>
            <person name="Hepburn T."/>
            <person name="Howarth C."/>
            <person name="Jen D."/>
            <person name="Larson L."/>
            <person name="Mehta T."/>
            <person name="Neiman D."/>
            <person name="Pearson M."/>
            <person name="Roberts A."/>
            <person name="Saif S."/>
            <person name="Shea T."/>
            <person name="Shenoy N."/>
            <person name="Sisk P."/>
            <person name="Stolte C."/>
            <person name="Sykes S."/>
            <person name="Walk T."/>
            <person name="White J."/>
            <person name="Yandava C."/>
            <person name="Haas B."/>
            <person name="Nusbaum C."/>
            <person name="Birren B."/>
        </authorList>
    </citation>
    <scope>NUCLEOTIDE SEQUENCE</scope>
    <source>
        <strain evidence="9">R3-111a-1</strain>
    </source>
</reference>
<proteinExistence type="inferred from homology"/>
<dbReference type="CDD" id="cd11318">
    <property type="entry name" value="AmyAc_bac_fung_AmyA"/>
    <property type="match status" value="1"/>
</dbReference>
<dbReference type="AlphaFoldDB" id="J3PEY2"/>